<name>A0ABR2F6S2_9ROSI</name>
<dbReference type="PROSITE" id="PS00018">
    <property type="entry name" value="EF_HAND_1"/>
    <property type="match status" value="3"/>
</dbReference>
<keyword evidence="6" id="KW-1185">Reference proteome</keyword>
<dbReference type="PROSITE" id="PS50222">
    <property type="entry name" value="EF_HAND_2"/>
    <property type="match status" value="3"/>
</dbReference>
<protein>
    <recommendedName>
        <fullName evidence="4">EF-hand domain-containing protein</fullName>
    </recommendedName>
</protein>
<evidence type="ECO:0000259" key="4">
    <source>
        <dbReference type="PROSITE" id="PS50222"/>
    </source>
</evidence>
<evidence type="ECO:0000256" key="1">
    <source>
        <dbReference type="ARBA" id="ARBA00022723"/>
    </source>
</evidence>
<gene>
    <name evidence="5" type="ORF">V6N12_028750</name>
</gene>
<dbReference type="InterPro" id="IPR018247">
    <property type="entry name" value="EF_Hand_1_Ca_BS"/>
</dbReference>
<dbReference type="Proteomes" id="UP001472677">
    <property type="component" value="Unassembled WGS sequence"/>
</dbReference>
<dbReference type="Gene3D" id="1.10.238.10">
    <property type="entry name" value="EF-hand"/>
    <property type="match status" value="3"/>
</dbReference>
<reference evidence="5 6" key="1">
    <citation type="journal article" date="2024" name="G3 (Bethesda)">
        <title>Genome assembly of Hibiscus sabdariffa L. provides insights into metabolisms of medicinal natural products.</title>
        <authorList>
            <person name="Kim T."/>
        </authorList>
    </citation>
    <scope>NUCLEOTIDE SEQUENCE [LARGE SCALE GENOMIC DNA]</scope>
    <source>
        <strain evidence="5">TK-2024</strain>
        <tissue evidence="5">Old leaves</tissue>
    </source>
</reference>
<evidence type="ECO:0000256" key="2">
    <source>
        <dbReference type="ARBA" id="ARBA00022737"/>
    </source>
</evidence>
<evidence type="ECO:0000256" key="3">
    <source>
        <dbReference type="ARBA" id="ARBA00022837"/>
    </source>
</evidence>
<feature type="domain" description="EF-hand" evidence="4">
    <location>
        <begin position="108"/>
        <end position="143"/>
    </location>
</feature>
<comment type="caution">
    <text evidence="5">The sequence shown here is derived from an EMBL/GenBank/DDBJ whole genome shotgun (WGS) entry which is preliminary data.</text>
</comment>
<evidence type="ECO:0000313" key="6">
    <source>
        <dbReference type="Proteomes" id="UP001472677"/>
    </source>
</evidence>
<keyword evidence="3" id="KW-0106">Calcium</keyword>
<proteinExistence type="predicted"/>
<sequence>MEASQCKGSLSTRASSSSFRLRCPSLNSLRLRRVFDIFDKNHDGILTVQEIHQALSRLGLETDLCHLHSTIKAFINPGDTGLTYHGFVSLHQSLDRTFFGLDLEEEEEDESDLTEAFKVFDEDGDGFISAQELQAVLGKLGMAEGKEIGRVEQMICSVDQNHDGRVDFFEFKHMMQSVVVRSS</sequence>
<accession>A0ABR2F6S2</accession>
<dbReference type="InterPro" id="IPR002048">
    <property type="entry name" value="EF_hand_dom"/>
</dbReference>
<keyword evidence="1" id="KW-0479">Metal-binding</keyword>
<evidence type="ECO:0000313" key="5">
    <source>
        <dbReference type="EMBL" id="KAK8572703.1"/>
    </source>
</evidence>
<dbReference type="CDD" id="cd00051">
    <property type="entry name" value="EFh"/>
    <property type="match status" value="1"/>
</dbReference>
<dbReference type="Pfam" id="PF13405">
    <property type="entry name" value="EF-hand_6"/>
    <property type="match status" value="1"/>
</dbReference>
<organism evidence="5 6">
    <name type="scientific">Hibiscus sabdariffa</name>
    <name type="common">roselle</name>
    <dbReference type="NCBI Taxonomy" id="183260"/>
    <lineage>
        <taxon>Eukaryota</taxon>
        <taxon>Viridiplantae</taxon>
        <taxon>Streptophyta</taxon>
        <taxon>Embryophyta</taxon>
        <taxon>Tracheophyta</taxon>
        <taxon>Spermatophyta</taxon>
        <taxon>Magnoliopsida</taxon>
        <taxon>eudicotyledons</taxon>
        <taxon>Gunneridae</taxon>
        <taxon>Pentapetalae</taxon>
        <taxon>rosids</taxon>
        <taxon>malvids</taxon>
        <taxon>Malvales</taxon>
        <taxon>Malvaceae</taxon>
        <taxon>Malvoideae</taxon>
        <taxon>Hibiscus</taxon>
    </lineage>
</organism>
<dbReference type="SMART" id="SM00054">
    <property type="entry name" value="EFh"/>
    <property type="match status" value="3"/>
</dbReference>
<feature type="domain" description="EF-hand" evidence="4">
    <location>
        <begin position="146"/>
        <end position="181"/>
    </location>
</feature>
<dbReference type="InterPro" id="IPR039647">
    <property type="entry name" value="EF_hand_pair_protein_CML-like"/>
</dbReference>
<dbReference type="PANTHER" id="PTHR10891">
    <property type="entry name" value="EF-HAND CALCIUM-BINDING DOMAIN CONTAINING PROTEIN"/>
    <property type="match status" value="1"/>
</dbReference>
<keyword evidence="2" id="KW-0677">Repeat</keyword>
<dbReference type="Pfam" id="PF13499">
    <property type="entry name" value="EF-hand_7"/>
    <property type="match status" value="1"/>
</dbReference>
<dbReference type="InterPro" id="IPR011992">
    <property type="entry name" value="EF-hand-dom_pair"/>
</dbReference>
<dbReference type="SUPFAM" id="SSF47473">
    <property type="entry name" value="EF-hand"/>
    <property type="match status" value="1"/>
</dbReference>
<dbReference type="EMBL" id="JBBPBM010000008">
    <property type="protein sequence ID" value="KAK8572703.1"/>
    <property type="molecule type" value="Genomic_DNA"/>
</dbReference>
<feature type="domain" description="EF-hand" evidence="4">
    <location>
        <begin position="26"/>
        <end position="61"/>
    </location>
</feature>